<accession>T2G7L2</accession>
<dbReference type="CDD" id="cd00077">
    <property type="entry name" value="HDc"/>
    <property type="match status" value="1"/>
</dbReference>
<dbReference type="InterPro" id="IPR037522">
    <property type="entry name" value="HD_GYP_dom"/>
</dbReference>
<dbReference type="PANTHER" id="PTHR43155:SF2">
    <property type="entry name" value="CYCLIC DI-GMP PHOSPHODIESTERASE PA4108"/>
    <property type="match status" value="1"/>
</dbReference>
<dbReference type="STRING" id="1121448.DGI_0355"/>
<evidence type="ECO:0000313" key="2">
    <source>
        <dbReference type="EMBL" id="AGW12278.1"/>
    </source>
</evidence>
<dbReference type="SMART" id="SM00471">
    <property type="entry name" value="HDc"/>
    <property type="match status" value="1"/>
</dbReference>
<evidence type="ECO:0000259" key="1">
    <source>
        <dbReference type="PROSITE" id="PS51832"/>
    </source>
</evidence>
<gene>
    <name evidence="2" type="ORF">DGI_0355</name>
</gene>
<dbReference type="Proteomes" id="UP000016587">
    <property type="component" value="Chromosome"/>
</dbReference>
<protein>
    <submittedName>
        <fullName evidence="2">Putative HD domain-containing protein</fullName>
    </submittedName>
</protein>
<dbReference type="SUPFAM" id="SSF109604">
    <property type="entry name" value="HD-domain/PDEase-like"/>
    <property type="match status" value="1"/>
</dbReference>
<evidence type="ECO:0000313" key="3">
    <source>
        <dbReference type="Proteomes" id="UP000016587"/>
    </source>
</evidence>
<dbReference type="EMBL" id="CP006585">
    <property type="protein sequence ID" value="AGW12278.1"/>
    <property type="molecule type" value="Genomic_DNA"/>
</dbReference>
<dbReference type="Pfam" id="PF13487">
    <property type="entry name" value="HD_5"/>
    <property type="match status" value="1"/>
</dbReference>
<dbReference type="PATRIC" id="fig|1121448.10.peg.358"/>
<proteinExistence type="predicted"/>
<dbReference type="PANTHER" id="PTHR43155">
    <property type="entry name" value="CYCLIC DI-GMP PHOSPHODIESTERASE PA4108-RELATED"/>
    <property type="match status" value="1"/>
</dbReference>
<dbReference type="InterPro" id="IPR003607">
    <property type="entry name" value="HD/PDEase_dom"/>
</dbReference>
<dbReference type="AlphaFoldDB" id="T2G7L2"/>
<dbReference type="KEGG" id="dgg:DGI_0355"/>
<name>T2G7L2_MEGG1</name>
<sequence length="332" mass="37758">MAAVKSPIPDNVTEEYYQISQEILVSFPKYRPPLDFFRFRESIATLEPFSRKGQRLSNQQVEELAALCEQGVLFVARSDHPIYSTHICKQLDLVLVDANLREAEIADIFIKAFNMRLEAFFDQPVQMVFDALYRDIMVLTEYLAQDVHRIRALMRRLQTKHSLVTHSVNCGVAGLWLLLMWRKGDVKRRELDRSAMAAFLHDMGMCKIPSFITTKALPLTQEERGKINTHPGAGLKLAEKLGLAYDEMKQAIVEHHERLDGSGYPRRISEGDISNFGKLMAVADSFCAMITDRPYATAMPPKDAAKALLDDGDRYDSRFARLLHTAFVSSEL</sequence>
<organism evidence="2 3">
    <name type="scientific">Megalodesulfovibrio gigas (strain ATCC 19364 / DSM 1382 / NCIMB 9332 / VKM B-1759)</name>
    <name type="common">Desulfovibrio gigas</name>
    <dbReference type="NCBI Taxonomy" id="1121448"/>
    <lineage>
        <taxon>Bacteria</taxon>
        <taxon>Pseudomonadati</taxon>
        <taxon>Thermodesulfobacteriota</taxon>
        <taxon>Desulfovibrionia</taxon>
        <taxon>Desulfovibrionales</taxon>
        <taxon>Desulfovibrionaceae</taxon>
        <taxon>Megalodesulfovibrio</taxon>
    </lineage>
</organism>
<keyword evidence="3" id="KW-1185">Reference proteome</keyword>
<dbReference type="Gene3D" id="1.10.3210.10">
    <property type="entry name" value="Hypothetical protein af1432"/>
    <property type="match status" value="1"/>
</dbReference>
<dbReference type="RefSeq" id="WP_021758897.1">
    <property type="nucleotide sequence ID" value="NC_022444.1"/>
</dbReference>
<dbReference type="PROSITE" id="PS51832">
    <property type="entry name" value="HD_GYP"/>
    <property type="match status" value="1"/>
</dbReference>
<dbReference type="HOGENOM" id="CLU_000445_92_1_7"/>
<dbReference type="OrthoDB" id="9776628at2"/>
<reference evidence="2 3" key="1">
    <citation type="journal article" date="2013" name="J. Bacteriol.">
        <title>Roles of HynAB and Ech, the only two hydrogenases found in the model sulfate reducer Desulfovibrio gigas.</title>
        <authorList>
            <person name="Morais-Silva F.O."/>
            <person name="Santos C.I."/>
            <person name="Rodrigues R."/>
            <person name="Pereira I.A."/>
            <person name="Rodrigues-Pousada C."/>
        </authorList>
    </citation>
    <scope>NUCLEOTIDE SEQUENCE [LARGE SCALE GENOMIC DNA]</scope>
    <source>
        <strain evidence="3">ATCC 19364 / DSM 1382 / NCIMB 9332 / VKM B-1759</strain>
    </source>
</reference>
<dbReference type="eggNOG" id="COG2206">
    <property type="taxonomic scope" value="Bacteria"/>
</dbReference>
<feature type="domain" description="HD-GYP" evidence="1">
    <location>
        <begin position="139"/>
        <end position="332"/>
    </location>
</feature>
<reference evidence="3" key="2">
    <citation type="submission" date="2013-07" db="EMBL/GenBank/DDBJ databases">
        <authorList>
            <person name="Morais-Silva F.O."/>
            <person name="Rezende A.M."/>
            <person name="Pimentel C."/>
            <person name="Resende D.M."/>
            <person name="Santos C.I."/>
            <person name="Clemente C."/>
            <person name="de Oliveira L.M."/>
            <person name="da Silva S.M."/>
            <person name="Costa D.A."/>
            <person name="Varela-Raposo A."/>
            <person name="Horacio E.C.A."/>
            <person name="Matos M."/>
            <person name="Flores O."/>
            <person name="Ruiz J.C."/>
            <person name="Rodrigues-Pousada C."/>
        </authorList>
    </citation>
    <scope>NUCLEOTIDE SEQUENCE [LARGE SCALE GENOMIC DNA]</scope>
    <source>
        <strain evidence="3">ATCC 19364 / DSM 1382 / NCIMB 9332 / VKM B-1759</strain>
    </source>
</reference>